<evidence type="ECO:0000256" key="7">
    <source>
        <dbReference type="ARBA" id="ARBA00023136"/>
    </source>
</evidence>
<keyword evidence="5" id="KW-0653">Protein transport</keyword>
<dbReference type="EMBL" id="CENE01000014">
    <property type="protein sequence ID" value="CEQ41436.1"/>
    <property type="molecule type" value="Genomic_DNA"/>
</dbReference>
<feature type="chain" id="PRO_5002303353" description="Mitochondrial import inner membrane translocase subunit TIM14" evidence="12">
    <location>
        <begin position="18"/>
        <end position="121"/>
    </location>
</feature>
<keyword evidence="6" id="KW-0496">Mitochondrion</keyword>
<evidence type="ECO:0000256" key="5">
    <source>
        <dbReference type="ARBA" id="ARBA00023010"/>
    </source>
</evidence>
<dbReference type="FunFam" id="1.10.287.110:FF:000001">
    <property type="entry name" value="Import inner membrane translocase subunit tim14"/>
    <property type="match status" value="1"/>
</dbReference>
<feature type="signal peptide" evidence="12">
    <location>
        <begin position="1"/>
        <end position="17"/>
    </location>
</feature>
<dbReference type="AlphaFoldDB" id="A0A0D6ENG0"/>
<evidence type="ECO:0000256" key="3">
    <source>
        <dbReference type="ARBA" id="ARBA00022792"/>
    </source>
</evidence>
<reference evidence="14" key="1">
    <citation type="submission" date="2015-02" db="EMBL/GenBank/DDBJ databases">
        <authorList>
            <person name="Gon?alves P."/>
        </authorList>
    </citation>
    <scope>NUCLEOTIDE SEQUENCE [LARGE SCALE GENOMIC DNA]</scope>
</reference>
<evidence type="ECO:0000256" key="9">
    <source>
        <dbReference type="ARBA" id="ARBA00038105"/>
    </source>
</evidence>
<proteinExistence type="inferred from homology"/>
<dbReference type="GO" id="GO:0030150">
    <property type="term" value="P:protein import into mitochondrial matrix"/>
    <property type="evidence" value="ECO:0007669"/>
    <property type="project" value="TreeGrafter"/>
</dbReference>
<dbReference type="PANTHER" id="PTHR12763:SF28">
    <property type="entry name" value="GEO10507P1-RELATED"/>
    <property type="match status" value="1"/>
</dbReference>
<keyword evidence="5" id="KW-0813">Transport</keyword>
<feature type="non-terminal residue" evidence="13">
    <location>
        <position position="1"/>
    </location>
</feature>
<keyword evidence="3" id="KW-0999">Mitochondrion inner membrane</keyword>
<evidence type="ECO:0000256" key="2">
    <source>
        <dbReference type="ARBA" id="ARBA00022692"/>
    </source>
</evidence>
<dbReference type="InterPro" id="IPR001623">
    <property type="entry name" value="DnaJ_domain"/>
</dbReference>
<evidence type="ECO:0000256" key="10">
    <source>
        <dbReference type="ARBA" id="ARBA00040828"/>
    </source>
</evidence>
<evidence type="ECO:0000256" key="1">
    <source>
        <dbReference type="ARBA" id="ARBA00004434"/>
    </source>
</evidence>
<evidence type="ECO:0000256" key="8">
    <source>
        <dbReference type="ARBA" id="ARBA00023186"/>
    </source>
</evidence>
<keyword evidence="12" id="KW-0732">Signal</keyword>
<evidence type="ECO:0000256" key="11">
    <source>
        <dbReference type="ARBA" id="ARBA00041716"/>
    </source>
</evidence>
<dbReference type="InterPro" id="IPR036869">
    <property type="entry name" value="J_dom_sf"/>
</dbReference>
<dbReference type="OrthoDB" id="240298at2759"/>
<keyword evidence="8" id="KW-0143">Chaperone</keyword>
<evidence type="ECO:0000256" key="4">
    <source>
        <dbReference type="ARBA" id="ARBA00022989"/>
    </source>
</evidence>
<evidence type="ECO:0000313" key="14">
    <source>
        <dbReference type="Proteomes" id="UP000243876"/>
    </source>
</evidence>
<evidence type="ECO:0000256" key="12">
    <source>
        <dbReference type="SAM" id="SignalP"/>
    </source>
</evidence>
<dbReference type="Proteomes" id="UP000243876">
    <property type="component" value="Unassembled WGS sequence"/>
</dbReference>
<sequence>MASILAGTAAFAALGLGARASLRAAARNGARLNPLLAAIAGTEGKGGQEEWIKGGFQPKMDRKEAAQILGLRDSHMTINRLKDAHRRIMLANHPDRGGSPYIASKVNEAKDLLAMYVSCTH</sequence>
<keyword evidence="14" id="KW-1185">Reference proteome</keyword>
<name>A0A0D6ENG0_SPOSA</name>
<comment type="subcellular location">
    <subcellularLocation>
        <location evidence="1">Mitochondrion inner membrane</location>
        <topology evidence="1">Single-pass membrane protein</topology>
    </subcellularLocation>
</comment>
<protein>
    <recommendedName>
        <fullName evidence="10">Mitochondrial import inner membrane translocase subunit TIM14</fullName>
    </recommendedName>
    <alternativeName>
        <fullName evidence="11">Presequence translocated-associated motor subunit PAM18</fullName>
    </alternativeName>
</protein>
<keyword evidence="5" id="KW-0811">Translocation</keyword>
<dbReference type="CDD" id="cd06257">
    <property type="entry name" value="DnaJ"/>
    <property type="match status" value="1"/>
</dbReference>
<evidence type="ECO:0000256" key="6">
    <source>
        <dbReference type="ARBA" id="ARBA00023128"/>
    </source>
</evidence>
<dbReference type="GO" id="GO:0001405">
    <property type="term" value="C:PAM complex, Tim23 associated import motor"/>
    <property type="evidence" value="ECO:0007669"/>
    <property type="project" value="TreeGrafter"/>
</dbReference>
<accession>A0A0D6ENG0</accession>
<comment type="similarity">
    <text evidence="9">Belongs to the TIM14 family.</text>
</comment>
<gene>
    <name evidence="13" type="primary">SPOSA6832_03154</name>
</gene>
<keyword evidence="7" id="KW-0472">Membrane</keyword>
<dbReference type="SUPFAM" id="SSF46565">
    <property type="entry name" value="Chaperone J-domain"/>
    <property type="match status" value="1"/>
</dbReference>
<dbReference type="GO" id="GO:0001671">
    <property type="term" value="F:ATPase activator activity"/>
    <property type="evidence" value="ECO:0007669"/>
    <property type="project" value="TreeGrafter"/>
</dbReference>
<evidence type="ECO:0000313" key="13">
    <source>
        <dbReference type="EMBL" id="CEQ41436.1"/>
    </source>
</evidence>
<organism evidence="13 14">
    <name type="scientific">Sporidiobolus salmonicolor</name>
    <name type="common">Yeast-like fungus</name>
    <name type="synonym">Sporobolomyces salmonicolor</name>
    <dbReference type="NCBI Taxonomy" id="5005"/>
    <lineage>
        <taxon>Eukaryota</taxon>
        <taxon>Fungi</taxon>
        <taxon>Dikarya</taxon>
        <taxon>Basidiomycota</taxon>
        <taxon>Pucciniomycotina</taxon>
        <taxon>Microbotryomycetes</taxon>
        <taxon>Sporidiobolales</taxon>
        <taxon>Sporidiobolaceae</taxon>
        <taxon>Sporobolomyces</taxon>
    </lineage>
</organism>
<dbReference type="Gene3D" id="1.10.287.110">
    <property type="entry name" value="DnaJ domain"/>
    <property type="match status" value="1"/>
</dbReference>
<dbReference type="PANTHER" id="PTHR12763">
    <property type="match status" value="1"/>
</dbReference>
<keyword evidence="4" id="KW-1133">Transmembrane helix</keyword>
<keyword evidence="2" id="KW-0812">Transmembrane</keyword>